<dbReference type="RefSeq" id="WP_016185836.1">
    <property type="nucleotide sequence ID" value="NZ_ASWO01000005.1"/>
</dbReference>
<dbReference type="EMBL" id="ASWO01000005">
    <property type="protein sequence ID" value="EOT83570.1"/>
    <property type="molecule type" value="Genomic_DNA"/>
</dbReference>
<keyword evidence="2" id="KW-1185">Reference proteome</keyword>
<accession>S0P067</accession>
<dbReference type="OrthoDB" id="9879433at2"/>
<name>S0P067_9ENTE</name>
<gene>
    <name evidence="1" type="ORF">I573_01292</name>
</gene>
<dbReference type="PATRIC" id="fig|1140003.3.peg.1342"/>
<protein>
    <submittedName>
        <fullName evidence="1">Uncharacterized protein</fullName>
    </submittedName>
</protein>
<proteinExistence type="predicted"/>
<dbReference type="AlphaFoldDB" id="S0P067"/>
<organism evidence="1 2">
    <name type="scientific">Enterococcus sulfureus ATCC 49903</name>
    <dbReference type="NCBI Taxonomy" id="1140003"/>
    <lineage>
        <taxon>Bacteria</taxon>
        <taxon>Bacillati</taxon>
        <taxon>Bacillota</taxon>
        <taxon>Bacilli</taxon>
        <taxon>Lactobacillales</taxon>
        <taxon>Enterococcaceae</taxon>
        <taxon>Enterococcus</taxon>
    </lineage>
</organism>
<reference evidence="1 2" key="1">
    <citation type="submission" date="2013-03" db="EMBL/GenBank/DDBJ databases">
        <title>The Genome Sequence of Enterococcus sulfureus ATCC_49903 (PacBio/Illumina hybrid assembly).</title>
        <authorList>
            <consortium name="The Broad Institute Genomics Platform"/>
            <consortium name="The Broad Institute Genome Sequencing Center for Infectious Disease"/>
            <person name="Earl A."/>
            <person name="Russ C."/>
            <person name="Gilmore M."/>
            <person name="Surin D."/>
            <person name="Walker B."/>
            <person name="Young S."/>
            <person name="Zeng Q."/>
            <person name="Gargeya S."/>
            <person name="Fitzgerald M."/>
            <person name="Haas B."/>
            <person name="Abouelleil A."/>
            <person name="Allen A.W."/>
            <person name="Alvarado L."/>
            <person name="Arachchi H.M."/>
            <person name="Berlin A.M."/>
            <person name="Chapman S.B."/>
            <person name="Gainer-Dewar J."/>
            <person name="Goldberg J."/>
            <person name="Griggs A."/>
            <person name="Gujja S."/>
            <person name="Hansen M."/>
            <person name="Howarth C."/>
            <person name="Imamovic A."/>
            <person name="Ireland A."/>
            <person name="Larimer J."/>
            <person name="McCowan C."/>
            <person name="Murphy C."/>
            <person name="Pearson M."/>
            <person name="Poon T.W."/>
            <person name="Priest M."/>
            <person name="Roberts A."/>
            <person name="Saif S."/>
            <person name="Shea T."/>
            <person name="Sisk P."/>
            <person name="Sykes S."/>
            <person name="Wortman J."/>
            <person name="Nusbaum C."/>
            <person name="Birren B."/>
        </authorList>
    </citation>
    <scope>NUCLEOTIDE SEQUENCE [LARGE SCALE GENOMIC DNA]</scope>
    <source>
        <strain evidence="1 2">ATCC 49903</strain>
    </source>
</reference>
<evidence type="ECO:0000313" key="2">
    <source>
        <dbReference type="Proteomes" id="UP000015961"/>
    </source>
</evidence>
<sequence length="60" mass="7034">MYEEMYNGLRKAVLESGDDLSKEIVNRFDKIAEKYKEEPQQKTEKKVSVSELARANRIVK</sequence>
<dbReference type="STRING" id="1140003.OMY_01388"/>
<dbReference type="Proteomes" id="UP000015961">
    <property type="component" value="Unassembled WGS sequence"/>
</dbReference>
<comment type="caution">
    <text evidence="1">The sequence shown here is derived from an EMBL/GenBank/DDBJ whole genome shotgun (WGS) entry which is preliminary data.</text>
</comment>
<evidence type="ECO:0000313" key="1">
    <source>
        <dbReference type="EMBL" id="EOT83570.1"/>
    </source>
</evidence>